<feature type="compositionally biased region" description="Basic and acidic residues" evidence="1">
    <location>
        <begin position="165"/>
        <end position="174"/>
    </location>
</feature>
<keyword evidence="4" id="KW-1185">Reference proteome</keyword>
<gene>
    <name evidence="3" type="ORF">CBYS24578_00018528</name>
</gene>
<feature type="compositionally biased region" description="Polar residues" evidence="1">
    <location>
        <begin position="206"/>
        <end position="216"/>
    </location>
</feature>
<feature type="compositionally biased region" description="Low complexity" evidence="1">
    <location>
        <begin position="176"/>
        <end position="188"/>
    </location>
</feature>
<feature type="compositionally biased region" description="Basic and acidic residues" evidence="1">
    <location>
        <begin position="46"/>
        <end position="55"/>
    </location>
</feature>
<reference evidence="3" key="1">
    <citation type="submission" date="2021-10" db="EMBL/GenBank/DDBJ databases">
        <authorList>
            <person name="Piombo E."/>
        </authorList>
    </citation>
    <scope>NUCLEOTIDE SEQUENCE</scope>
</reference>
<organism evidence="3 4">
    <name type="scientific">Clonostachys byssicola</name>
    <dbReference type="NCBI Taxonomy" id="160290"/>
    <lineage>
        <taxon>Eukaryota</taxon>
        <taxon>Fungi</taxon>
        <taxon>Dikarya</taxon>
        <taxon>Ascomycota</taxon>
        <taxon>Pezizomycotina</taxon>
        <taxon>Sordariomycetes</taxon>
        <taxon>Hypocreomycetidae</taxon>
        <taxon>Hypocreales</taxon>
        <taxon>Bionectriaceae</taxon>
        <taxon>Clonostachys</taxon>
    </lineage>
</organism>
<dbReference type="OrthoDB" id="5152989at2759"/>
<evidence type="ECO:0000256" key="2">
    <source>
        <dbReference type="SAM" id="SignalP"/>
    </source>
</evidence>
<feature type="compositionally biased region" description="Low complexity" evidence="1">
    <location>
        <begin position="121"/>
        <end position="140"/>
    </location>
</feature>
<feature type="compositionally biased region" description="Polar residues" evidence="1">
    <location>
        <begin position="58"/>
        <end position="76"/>
    </location>
</feature>
<feature type="compositionally biased region" description="Basic residues" evidence="1">
    <location>
        <begin position="141"/>
        <end position="150"/>
    </location>
</feature>
<dbReference type="Proteomes" id="UP000754883">
    <property type="component" value="Unassembled WGS sequence"/>
</dbReference>
<keyword evidence="2" id="KW-0732">Signal</keyword>
<feature type="compositionally biased region" description="Basic and acidic residues" evidence="1">
    <location>
        <begin position="351"/>
        <end position="367"/>
    </location>
</feature>
<feature type="region of interest" description="Disordered" evidence="1">
    <location>
        <begin position="46"/>
        <end position="261"/>
    </location>
</feature>
<evidence type="ECO:0000313" key="3">
    <source>
        <dbReference type="EMBL" id="CAG9977409.1"/>
    </source>
</evidence>
<feature type="compositionally biased region" description="Basic and acidic residues" evidence="1">
    <location>
        <begin position="194"/>
        <end position="205"/>
    </location>
</feature>
<feature type="compositionally biased region" description="Basic and acidic residues" evidence="1">
    <location>
        <begin position="87"/>
        <end position="105"/>
    </location>
</feature>
<dbReference type="AlphaFoldDB" id="A0A9N9U008"/>
<sequence>MIAFSCLLFIPLPQATAARSTTDNDQSTRNNVMYGLQARHFESRSDLAAGDDRFPKTLPSSTNKNLSKGSINTTHTKGGKNVGIKMMNKDKKTNKGTKNIKDKKFTSGSRNTNRKIVGNISNSKKASKSSKSTAVKPLNKNSKKGSKPSRKPGQDYKAIKNKKAINGDKDKTPGDKSGSASKSGMMSSAKKKVGKELDSKVDSKVKTSQSAKSINTAKAVEKAKSVDGTKSDSGGALFCSIRPRTMGEDPEPVDKGKDGEYKVKEDQYVNAASLWEGEKVHLDDMSGCTGTVLWDEENMPSVQHIFVGKEKDHAKVLPESLEKGGIKPQHAHIVAANDERFETVKKELVSKYPHLDDAPDTPADKQKIQRISYTPEKAGQDGSSSTRHRFTVTAGDANRKVEASTYKADLSGC</sequence>
<proteinExistence type="predicted"/>
<feature type="compositionally biased region" description="Basic and acidic residues" evidence="1">
    <location>
        <begin position="219"/>
        <end position="230"/>
    </location>
</feature>
<feature type="region of interest" description="Disordered" evidence="1">
    <location>
        <begin position="351"/>
        <end position="398"/>
    </location>
</feature>
<accession>A0A9N9U008</accession>
<evidence type="ECO:0000313" key="4">
    <source>
        <dbReference type="Proteomes" id="UP000754883"/>
    </source>
</evidence>
<feature type="signal peptide" evidence="2">
    <location>
        <begin position="1"/>
        <end position="17"/>
    </location>
</feature>
<name>A0A9N9U008_9HYPO</name>
<feature type="chain" id="PRO_5040396592" evidence="2">
    <location>
        <begin position="18"/>
        <end position="413"/>
    </location>
</feature>
<comment type="caution">
    <text evidence="3">The sequence shown here is derived from an EMBL/GenBank/DDBJ whole genome shotgun (WGS) entry which is preliminary data.</text>
</comment>
<protein>
    <submittedName>
        <fullName evidence="3">Uncharacterized protein</fullName>
    </submittedName>
</protein>
<evidence type="ECO:0000256" key="1">
    <source>
        <dbReference type="SAM" id="MobiDB-lite"/>
    </source>
</evidence>
<feature type="compositionally biased region" description="Basic and acidic residues" evidence="1">
    <location>
        <begin position="252"/>
        <end position="261"/>
    </location>
</feature>
<dbReference type="EMBL" id="CABFNO020001297">
    <property type="protein sequence ID" value="CAG9977409.1"/>
    <property type="molecule type" value="Genomic_DNA"/>
</dbReference>